<evidence type="ECO:0000259" key="7">
    <source>
        <dbReference type="PROSITE" id="PS50111"/>
    </source>
</evidence>
<dbReference type="STRING" id="1227454.C446_01051"/>
<dbReference type="CDD" id="cd06225">
    <property type="entry name" value="HAMP"/>
    <property type="match status" value="1"/>
</dbReference>
<evidence type="ECO:0000256" key="2">
    <source>
        <dbReference type="ARBA" id="ARBA00029447"/>
    </source>
</evidence>
<evidence type="ECO:0000256" key="5">
    <source>
        <dbReference type="SAM" id="MobiDB-lite"/>
    </source>
</evidence>
<accession>M0MPD9</accession>
<dbReference type="EMBL" id="AOMA01000007">
    <property type="protein sequence ID" value="EMA46589.1"/>
    <property type="molecule type" value="Genomic_DNA"/>
</dbReference>
<dbReference type="Pfam" id="PF00015">
    <property type="entry name" value="MCPsignal"/>
    <property type="match status" value="1"/>
</dbReference>
<evidence type="ECO:0000256" key="6">
    <source>
        <dbReference type="SAM" id="Phobius"/>
    </source>
</evidence>
<keyword evidence="10" id="KW-1185">Reference proteome</keyword>
<feature type="domain" description="HAMP" evidence="8">
    <location>
        <begin position="326"/>
        <end position="378"/>
    </location>
</feature>
<dbReference type="PANTHER" id="PTHR32089">
    <property type="entry name" value="METHYL-ACCEPTING CHEMOTAXIS PROTEIN MCPB"/>
    <property type="match status" value="1"/>
</dbReference>
<sequence length="807" mass="88056">MGLLSRITPDFIRKSYAIKFGIAFLILGISIGMIGMVGTGQVTNEVEGIVNGEIQSTAEQESNNLENWQQENRDTIQVLAETPVMQSADTEAIDDYLDVNQLPDQAFQIDYVDTQTGDVLASSPRDTGSVSAYNFPAEDRLAAGEQFATTEYLYETDDLQQPVISYVEPIADADDRALIYTVRLNEYTQEFGSYATAENVVSLVVNEDGQVIFSDESDAELFAEYDDANGVVAEAFDLAAGMERSGSATHSTPPSTLVDSEAYVFPNEEYVVGYNKMELEDREWVMLVHMPTDDAYGFVTTVNQFGTLATLVGVLVIGVVGVVLGRNTATAIDRLTTKAGRMENRDLDVSFETDRIDNIGRLYQAFDSMQTALREQIHEAETARENAEQARQRAERLNQHLERKADEYREVMQAAGDGDFTARMDPESENESMTEIAAEFNEMIADIERTTEEVKAFAQEVATASEQVTSSSEEVRAASEQVSESIQEISDGSKRQNESLQSANQEMNSLSTTTEEIAASSNEVADLAERTAETGSEGREAAQEAIDGMEMVLEESDEALDEIETLHEEVQEIDQLTTSISEIAEQTNMLALNANIEASRSTEDGAGEGFGAVAREVKELSSETKEAADTIESLVDEIQDQTQTAVTQVRGTTEQVESQTERVEQAVDALTQIADFADETNTGIQEISAATQQQAATTQEVVSIVDEAATISEETTTEAENVAAAAEEQTSALTEVSGSAQQLTDQSIRLLEVLDEFETDANAETLAGTDVNADLEGDDDTLEDDATDRQDDGSDTREDDATTRSQD</sequence>
<feature type="region of interest" description="Disordered" evidence="5">
    <location>
        <begin position="464"/>
        <end position="515"/>
    </location>
</feature>
<evidence type="ECO:0000256" key="1">
    <source>
        <dbReference type="ARBA" id="ARBA00023224"/>
    </source>
</evidence>
<feature type="domain" description="Methyl-accepting transducer" evidence="7">
    <location>
        <begin position="471"/>
        <end position="709"/>
    </location>
</feature>
<feature type="coiled-coil region" evidence="4">
    <location>
        <begin position="370"/>
        <end position="414"/>
    </location>
</feature>
<feature type="domain" description="HAMP" evidence="8">
    <location>
        <begin position="399"/>
        <end position="452"/>
    </location>
</feature>
<feature type="transmembrane region" description="Helical" evidence="6">
    <location>
        <begin position="20"/>
        <end position="38"/>
    </location>
</feature>
<dbReference type="InterPro" id="IPR003660">
    <property type="entry name" value="HAMP_dom"/>
</dbReference>
<evidence type="ECO:0000256" key="4">
    <source>
        <dbReference type="SAM" id="Coils"/>
    </source>
</evidence>
<feature type="compositionally biased region" description="Basic and acidic residues" evidence="5">
    <location>
        <begin position="787"/>
        <end position="807"/>
    </location>
</feature>
<keyword evidence="6" id="KW-0812">Transmembrane</keyword>
<dbReference type="InterPro" id="IPR004090">
    <property type="entry name" value="Chemotax_Me-accpt_rcpt"/>
</dbReference>
<dbReference type="SMART" id="SM00304">
    <property type="entry name" value="HAMP"/>
    <property type="match status" value="2"/>
</dbReference>
<organism evidence="9 10">
    <name type="scientific">Halobiforma nitratireducens JCM 10879</name>
    <dbReference type="NCBI Taxonomy" id="1227454"/>
    <lineage>
        <taxon>Archaea</taxon>
        <taxon>Methanobacteriati</taxon>
        <taxon>Methanobacteriota</taxon>
        <taxon>Stenosarchaea group</taxon>
        <taxon>Halobacteria</taxon>
        <taxon>Halobacteriales</taxon>
        <taxon>Natrialbaceae</taxon>
        <taxon>Halobiforma</taxon>
    </lineage>
</organism>
<dbReference type="SUPFAM" id="SSF58104">
    <property type="entry name" value="Methyl-accepting chemotaxis protein (MCP) signaling domain"/>
    <property type="match status" value="1"/>
</dbReference>
<proteinExistence type="inferred from homology"/>
<keyword evidence="1 3" id="KW-0807">Transducer</keyword>
<evidence type="ECO:0000313" key="10">
    <source>
        <dbReference type="Proteomes" id="UP000011607"/>
    </source>
</evidence>
<dbReference type="PANTHER" id="PTHR32089:SF112">
    <property type="entry name" value="LYSOZYME-LIKE PROTEIN-RELATED"/>
    <property type="match status" value="1"/>
</dbReference>
<reference evidence="9 10" key="1">
    <citation type="journal article" date="2014" name="PLoS Genet.">
        <title>Phylogenetically driven sequencing of extremely halophilic archaea reveals strategies for static and dynamic osmo-response.</title>
        <authorList>
            <person name="Becker E.A."/>
            <person name="Seitzer P.M."/>
            <person name="Tritt A."/>
            <person name="Larsen D."/>
            <person name="Krusor M."/>
            <person name="Yao A.I."/>
            <person name="Wu D."/>
            <person name="Madern D."/>
            <person name="Eisen J.A."/>
            <person name="Darling A.E."/>
            <person name="Facciotti M.T."/>
        </authorList>
    </citation>
    <scope>NUCLEOTIDE SEQUENCE [LARGE SCALE GENOMIC DNA]</scope>
    <source>
        <strain evidence="9 10">JCM 10879</strain>
    </source>
</reference>
<evidence type="ECO:0000313" key="9">
    <source>
        <dbReference type="EMBL" id="EMA46589.1"/>
    </source>
</evidence>
<feature type="region of interest" description="Disordered" evidence="5">
    <location>
        <begin position="761"/>
        <end position="807"/>
    </location>
</feature>
<dbReference type="PRINTS" id="PR00260">
    <property type="entry name" value="CHEMTRNSDUCR"/>
</dbReference>
<dbReference type="GO" id="GO:0006935">
    <property type="term" value="P:chemotaxis"/>
    <property type="evidence" value="ECO:0007669"/>
    <property type="project" value="InterPro"/>
</dbReference>
<feature type="compositionally biased region" description="Acidic residues" evidence="5">
    <location>
        <begin position="773"/>
        <end position="786"/>
    </location>
</feature>
<dbReference type="PROSITE" id="PS50111">
    <property type="entry name" value="CHEMOTAXIS_TRANSDUC_2"/>
    <property type="match status" value="1"/>
</dbReference>
<name>M0MPD9_9EURY</name>
<dbReference type="GO" id="GO:0004888">
    <property type="term" value="F:transmembrane signaling receptor activity"/>
    <property type="evidence" value="ECO:0007669"/>
    <property type="project" value="InterPro"/>
</dbReference>
<dbReference type="Pfam" id="PF00672">
    <property type="entry name" value="HAMP"/>
    <property type="match status" value="1"/>
</dbReference>
<comment type="similarity">
    <text evidence="2">Belongs to the methyl-accepting chemotaxis (MCP) protein family.</text>
</comment>
<feature type="compositionally biased region" description="Low complexity" evidence="5">
    <location>
        <begin position="479"/>
        <end position="490"/>
    </location>
</feature>
<dbReference type="GO" id="GO:0007165">
    <property type="term" value="P:signal transduction"/>
    <property type="evidence" value="ECO:0007669"/>
    <property type="project" value="UniProtKB-KW"/>
</dbReference>
<evidence type="ECO:0000259" key="8">
    <source>
        <dbReference type="PROSITE" id="PS50885"/>
    </source>
</evidence>
<feature type="compositionally biased region" description="Polar residues" evidence="5">
    <location>
        <begin position="498"/>
        <end position="515"/>
    </location>
</feature>
<protein>
    <submittedName>
        <fullName evidence="9">Methyl-accepting chemotaxis sensory transducer</fullName>
    </submittedName>
</protein>
<dbReference type="SUPFAM" id="SSF158472">
    <property type="entry name" value="HAMP domain-like"/>
    <property type="match status" value="1"/>
</dbReference>
<dbReference type="SMART" id="SM00283">
    <property type="entry name" value="MA"/>
    <property type="match status" value="1"/>
</dbReference>
<dbReference type="CDD" id="cd11386">
    <property type="entry name" value="MCP_signal"/>
    <property type="match status" value="1"/>
</dbReference>
<feature type="coiled-coil region" evidence="4">
    <location>
        <begin position="51"/>
        <end position="78"/>
    </location>
</feature>
<keyword evidence="6" id="KW-0472">Membrane</keyword>
<dbReference type="Gene3D" id="1.10.287.950">
    <property type="entry name" value="Methyl-accepting chemotaxis protein"/>
    <property type="match status" value="1"/>
</dbReference>
<dbReference type="GO" id="GO:0016020">
    <property type="term" value="C:membrane"/>
    <property type="evidence" value="ECO:0007669"/>
    <property type="project" value="InterPro"/>
</dbReference>
<dbReference type="PATRIC" id="fig|1227454.3.peg.207"/>
<keyword evidence="4" id="KW-0175">Coiled coil</keyword>
<comment type="caution">
    <text evidence="9">The sequence shown here is derived from an EMBL/GenBank/DDBJ whole genome shotgun (WGS) entry which is preliminary data.</text>
</comment>
<keyword evidence="6" id="KW-1133">Transmembrane helix</keyword>
<gene>
    <name evidence="9" type="ORF">C446_01051</name>
</gene>
<dbReference type="PROSITE" id="PS50885">
    <property type="entry name" value="HAMP"/>
    <property type="match status" value="2"/>
</dbReference>
<dbReference type="AlphaFoldDB" id="M0MPD9"/>
<dbReference type="Gene3D" id="6.10.250.1910">
    <property type="match status" value="1"/>
</dbReference>
<dbReference type="eggNOG" id="arCOG02320">
    <property type="taxonomic scope" value="Archaea"/>
</dbReference>
<dbReference type="Proteomes" id="UP000011607">
    <property type="component" value="Unassembled WGS sequence"/>
</dbReference>
<dbReference type="InterPro" id="IPR004089">
    <property type="entry name" value="MCPsignal_dom"/>
</dbReference>
<evidence type="ECO:0000256" key="3">
    <source>
        <dbReference type="PROSITE-ProRule" id="PRU00284"/>
    </source>
</evidence>